<dbReference type="GO" id="GO:0004866">
    <property type="term" value="F:endopeptidase inhibitor activity"/>
    <property type="evidence" value="ECO:0007669"/>
    <property type="project" value="InterPro"/>
</dbReference>
<comment type="subcellular location">
    <subcellularLocation>
        <location evidence="2">Cell outer membrane</location>
        <topology evidence="2">Multi-pass membrane protein</topology>
    </subcellularLocation>
</comment>
<evidence type="ECO:0000313" key="5">
    <source>
        <dbReference type="EMBL" id="GGD32077.1"/>
    </source>
</evidence>
<keyword evidence="3" id="KW-0732">Signal</keyword>
<keyword evidence="2" id="KW-1134">Transmembrane beta strand</keyword>
<dbReference type="PANTHER" id="PTHR40094:SF1">
    <property type="entry name" value="UBIQUITIN DOMAIN-CONTAINING PROTEIN"/>
    <property type="match status" value="1"/>
</dbReference>
<dbReference type="InterPro" id="IPR002890">
    <property type="entry name" value="MG2"/>
</dbReference>
<comment type="similarity">
    <text evidence="2">Belongs to the TonB-dependent receptor family.</text>
</comment>
<proteinExistence type="inferred from homology"/>
<reference evidence="5" key="2">
    <citation type="submission" date="2020-09" db="EMBL/GenBank/DDBJ databases">
        <authorList>
            <person name="Sun Q."/>
            <person name="Zhou Y."/>
        </authorList>
    </citation>
    <scope>NUCLEOTIDE SEQUENCE</scope>
    <source>
        <strain evidence="5">CGMCC 1.12506</strain>
    </source>
</reference>
<evidence type="ECO:0000256" key="3">
    <source>
        <dbReference type="SAM" id="SignalP"/>
    </source>
</evidence>
<organism evidence="5 6">
    <name type="scientific">Flavobacterium orientale</name>
    <dbReference type="NCBI Taxonomy" id="1756020"/>
    <lineage>
        <taxon>Bacteria</taxon>
        <taxon>Pseudomonadati</taxon>
        <taxon>Bacteroidota</taxon>
        <taxon>Flavobacteriia</taxon>
        <taxon>Flavobacteriales</taxon>
        <taxon>Flavobacteriaceae</taxon>
        <taxon>Flavobacterium</taxon>
    </lineage>
</organism>
<dbReference type="SUPFAM" id="SSF48239">
    <property type="entry name" value="Terpenoid cyclases/Protein prenyltransferases"/>
    <property type="match status" value="1"/>
</dbReference>
<keyword evidence="2" id="KW-0812">Transmembrane</keyword>
<feature type="signal peptide" evidence="3">
    <location>
        <begin position="1"/>
        <end position="18"/>
    </location>
</feature>
<keyword evidence="2" id="KW-0813">Transport</keyword>
<keyword evidence="6" id="KW-1185">Reference proteome</keyword>
<dbReference type="RefSeq" id="WP_188362698.1">
    <property type="nucleotide sequence ID" value="NZ_BMFG01000009.1"/>
</dbReference>
<dbReference type="Pfam" id="PF00207">
    <property type="entry name" value="A2M"/>
    <property type="match status" value="1"/>
</dbReference>
<keyword evidence="2" id="KW-0472">Membrane</keyword>
<dbReference type="SMART" id="SM01360">
    <property type="entry name" value="A2M"/>
    <property type="match status" value="1"/>
</dbReference>
<dbReference type="GO" id="GO:0009279">
    <property type="term" value="C:cell outer membrane"/>
    <property type="evidence" value="ECO:0007669"/>
    <property type="project" value="UniProtKB-SubCell"/>
</dbReference>
<dbReference type="PROSITE" id="PS52016">
    <property type="entry name" value="TONB_DEPENDENT_REC_3"/>
    <property type="match status" value="1"/>
</dbReference>
<dbReference type="NCBIfam" id="TIGR04057">
    <property type="entry name" value="SusC_RagA_signa"/>
    <property type="match status" value="1"/>
</dbReference>
<dbReference type="InterPro" id="IPR008969">
    <property type="entry name" value="CarboxyPept-like_regulatory"/>
</dbReference>
<dbReference type="SUPFAM" id="SSF49464">
    <property type="entry name" value="Carboxypeptidase regulatory domain-like"/>
    <property type="match status" value="1"/>
</dbReference>
<dbReference type="InterPro" id="IPR041246">
    <property type="entry name" value="Bact_MG10"/>
</dbReference>
<dbReference type="Pfam" id="PF07715">
    <property type="entry name" value="Plug"/>
    <property type="match status" value="1"/>
</dbReference>
<comment type="similarity">
    <text evidence="1">Belongs to the protease inhibitor I39 (alpha-2-macroglobulin) family. Bacterial alpha-2-macroglobulin subfamily.</text>
</comment>
<dbReference type="InterPro" id="IPR051802">
    <property type="entry name" value="YfhM-like"/>
</dbReference>
<dbReference type="Gene3D" id="2.60.40.1120">
    <property type="entry name" value="Carboxypeptidase-like, regulatory domain"/>
    <property type="match status" value="1"/>
</dbReference>
<dbReference type="Pfam" id="PF17973">
    <property type="entry name" value="bMG10"/>
    <property type="match status" value="1"/>
</dbReference>
<dbReference type="Gene3D" id="2.60.40.1930">
    <property type="match status" value="1"/>
</dbReference>
<gene>
    <name evidence="5" type="ORF">GCM10011343_22720</name>
</gene>
<dbReference type="InterPro" id="IPR039426">
    <property type="entry name" value="TonB-dep_rcpt-like"/>
</dbReference>
<dbReference type="InterPro" id="IPR023997">
    <property type="entry name" value="TonB-dep_OMP_SusC/RagA_CS"/>
</dbReference>
<dbReference type="Pfam" id="PF01835">
    <property type="entry name" value="MG2"/>
    <property type="match status" value="1"/>
</dbReference>
<evidence type="ECO:0000313" key="6">
    <source>
        <dbReference type="Proteomes" id="UP000625735"/>
    </source>
</evidence>
<dbReference type="Gene3D" id="2.170.130.10">
    <property type="entry name" value="TonB-dependent receptor, plug domain"/>
    <property type="match status" value="1"/>
</dbReference>
<dbReference type="Pfam" id="PF13715">
    <property type="entry name" value="CarbopepD_reg_2"/>
    <property type="match status" value="1"/>
</dbReference>
<dbReference type="InterPro" id="IPR012910">
    <property type="entry name" value="Plug_dom"/>
</dbReference>
<evidence type="ECO:0000256" key="2">
    <source>
        <dbReference type="PROSITE-ProRule" id="PRU01360"/>
    </source>
</evidence>
<keyword evidence="2" id="KW-0998">Cell outer membrane</keyword>
<protein>
    <recommendedName>
        <fullName evidence="4">Alpha-2-macroglobulin domain-containing protein</fullName>
    </recommendedName>
</protein>
<comment type="caution">
    <text evidence="5">The sequence shown here is derived from an EMBL/GenBank/DDBJ whole genome shotgun (WGS) entry which is preliminary data.</text>
</comment>
<dbReference type="EMBL" id="BMFG01000009">
    <property type="protein sequence ID" value="GGD32077.1"/>
    <property type="molecule type" value="Genomic_DNA"/>
</dbReference>
<evidence type="ECO:0000259" key="4">
    <source>
        <dbReference type="SMART" id="SM01360"/>
    </source>
</evidence>
<dbReference type="Gene3D" id="1.50.10.20">
    <property type="match status" value="1"/>
</dbReference>
<dbReference type="Proteomes" id="UP000625735">
    <property type="component" value="Unassembled WGS sequence"/>
</dbReference>
<evidence type="ECO:0000256" key="1">
    <source>
        <dbReference type="ARBA" id="ARBA00010556"/>
    </source>
</evidence>
<accession>A0A917DET3</accession>
<dbReference type="InterPro" id="IPR037066">
    <property type="entry name" value="Plug_dom_sf"/>
</dbReference>
<dbReference type="PANTHER" id="PTHR40094">
    <property type="entry name" value="ALPHA-2-MACROGLOBULIN HOMOLOG"/>
    <property type="match status" value="1"/>
</dbReference>
<feature type="domain" description="Alpha-2-macroglobulin" evidence="4">
    <location>
        <begin position="1418"/>
        <end position="1508"/>
    </location>
</feature>
<sequence>MRKLITLCFLFVFTFTFSQNFDQQWKEVYKYELDGKIQSAQKEVEEIYKKAKKKKDEVQIVKCFFYLSKFEEVFDEKAQLTIISNLKKEIKEAEPISKALLNYIYATILQNYYNRYSYNIDKRTELESQKNLDFLTWTSLDFDTEIEKAMKNSLQNEKLLRTISIKSLKEIFEISPNVDAKNYSLYDFLVEKSIVHYKPKVNRREVKNNKYEFDLFENLYAESNTFINYKWSSLTDENLKKLVAILQENELFYLSNNKEKNDFAYYERLKFANSIYSDNSTFVNKITQLENKTTSSFLKQSLRVERIKYYISQTSKQNNVNNYNEALQLIDTVLKTKINFNALAEAEAYQNQILGKSLSINLQKTIYPNQNNRAFANFKNVDSVKISYYRFPVKNNYLLDNSLFYDRKKNDLAKRDSLVLNFKFQNKPIKSHTVKLPSKGDYSNYSTEILLEKMDVGNYLVFMETLNDTIEKKIAFAYENLQVTNFSIIEDNNEKLDFITVLDRKTGKPIENVSIKNEDHTVNTNKEGKAQFKKKKYISHNFYDSDILIIKNNDTLLKKHNQTFIYDDDDDDDDDYENFYAKVMVYFDRAIYRPGQKVFYKGVLIQNKDNIKSVVPYVSVNVKISDVNDTVLKEFDTQTNEFGSFSGEFDIPRNTLTGRFYITIDEPNQAEVDTKYYDKKEEEHKFWDNVDYNEEDFYFTVEEYKRPTFEVKFDEIKENYTIGDVIKIRGNAKALAGNNLTNAKVTYTVSKNTTSHENFYSNDDDYIIAETITDNNGNFNIHFPAIEEGISNDSIQLIRYTIKADITDIQGETRTATKYLKVGKEMLELKMLLDRNLFKEDKNEVFIKTTTLNNNPIDVKGEIKIYEFQKKSYLKNRLFGFPEIQTLSRNEFEQLFPHEPFEQSDNEVTEVFVKSFLFDTKNNKEISLDFLKTFKNGNYKITGEAYDQKNNLIKTENYFQLDSKVNPYSKDELFVLKDISKKNEPFFEIEIHSVIPDLWITSRFYDENKVLENEQVIQLKNGKATFKFNKKAKYDADIHFHFSTVWENTTDVKTHSVKKEIIETKLNFEILSLRNKIEPGSLENWSFKIIDQKLESEVLASMYDSSLDQFATQNWSNISFYKYFDQPTYPNLNFENIIYKTFENFKRDNKFHYYYIQSPQINWFGFNFNDPKNTHVLKKYMDKIRPLSEIPKNATYVDGVVIDDKGLPLPGASIVIKGTKRGTSSDFDGKFSIEAVKGEVLAVYYVGMKSEVVKVEKNNGYEIILEEEDNTLEEVVVAGYRTMSKATLTSSISTITAESIESLPNYHVLSTLQGQIAGVNIATFSGQPGSNNLIVTIRGVGSIDNSSAPLYVIDGVPLNQESFRNINANDIESVSVLKDAAATAIYGNRGTNGVIIINTKSALKELVQVKTRTNFNETAFFYPHLKTDSDGKFSFNFTNPESLTSWKLRLYGHNKKAEAGYFESTIISQKDVMVQTNMPRFVREKDTISISAKVVNMTNETKSGIAMLMLFDASNMKAVDSITLNTSNLRNFDCKPKESVPVTWKITIPEGLQGLQYKIVAKSGNFSDGEENILPVLSNKILITESIPIWVKGNSKKEYVFENLKNNSSETLKNHQFTLEYTSNPTWLALQSLPYLMEFQHECAEQTFSRYYGNFIATEIINSNPKIATLFESWKNNPTSVSKINQNEELKSIVLNETPWLLDAVSEELKNKRLALLMDLNTMKELQESTFKKLEEKQLSSGAFSWFDGGEENTFITQHIVAGLGHLGKLFPESNSKFEKITSKAIPHLDANFIKNSSLKNDRLNYYTYSNLHYLYTRSFYLEKMPVSKKIDSIITIQKIEFKANWLQYSLYKKALLALTMNRFGDKKFAEKIITNLKETVARNDDFGMYWVENKNGYYWYQSAIETQALLIEAFAEIEKDKKYVDEMKVWLLKQKQLQNWPTTKATTEAVYALLLQGSDWANSIDNTKFKIGDEKILTKKLSEKDKEAETGYIKMNWNSDEITKEMGSVSVENNSSVAGFGGLYWQYFESLENIKSDSTAVLSITKNLYKKIKSSDGDKLVELNKETLKPGDLITIRLILKTENDLEFVHLKDLRASSFEPVDVISKYERKDGLRFYRSTKDVATHFFFDTIKKGTYVLEYDVRINHSGSFVDGISTLQSMYAPEFSAHSISTKVKIE</sequence>
<name>A0A917DET3_9FLAO</name>
<reference evidence="5" key="1">
    <citation type="journal article" date="2014" name="Int. J. Syst. Evol. Microbiol.">
        <title>Complete genome sequence of Corynebacterium casei LMG S-19264T (=DSM 44701T), isolated from a smear-ripened cheese.</title>
        <authorList>
            <consortium name="US DOE Joint Genome Institute (JGI-PGF)"/>
            <person name="Walter F."/>
            <person name="Albersmeier A."/>
            <person name="Kalinowski J."/>
            <person name="Ruckert C."/>
        </authorList>
    </citation>
    <scope>NUCLEOTIDE SEQUENCE</scope>
    <source>
        <strain evidence="5">CGMCC 1.12506</strain>
    </source>
</reference>
<feature type="chain" id="PRO_5036802549" description="Alpha-2-macroglobulin domain-containing protein" evidence="3">
    <location>
        <begin position="19"/>
        <end position="2179"/>
    </location>
</feature>
<dbReference type="SUPFAM" id="SSF56935">
    <property type="entry name" value="Porins"/>
    <property type="match status" value="1"/>
</dbReference>
<dbReference type="InterPro" id="IPR001599">
    <property type="entry name" value="Macroglobln_a2"/>
</dbReference>
<dbReference type="InterPro" id="IPR008930">
    <property type="entry name" value="Terpenoid_cyclase/PrenylTrfase"/>
</dbReference>